<dbReference type="SMART" id="SM00354">
    <property type="entry name" value="HTH_LACI"/>
    <property type="match status" value="1"/>
</dbReference>
<dbReference type="Proteomes" id="UP001318300">
    <property type="component" value="Unassembled WGS sequence"/>
</dbReference>
<feature type="domain" description="HTH lacI-type" evidence="4">
    <location>
        <begin position="13"/>
        <end position="56"/>
    </location>
</feature>
<protein>
    <submittedName>
        <fullName evidence="5">DNA-binding LacI/PurR family transcriptional regulator/GrpB-like predicted nucleotidyltransferase (UPF0157 family)</fullName>
    </submittedName>
</protein>
<dbReference type="InterPro" id="IPR043519">
    <property type="entry name" value="NT_sf"/>
</dbReference>
<dbReference type="InterPro" id="IPR000843">
    <property type="entry name" value="HTH_LacI"/>
</dbReference>
<evidence type="ECO:0000256" key="2">
    <source>
        <dbReference type="ARBA" id="ARBA00023125"/>
    </source>
</evidence>
<dbReference type="CDD" id="cd01392">
    <property type="entry name" value="HTH_LacI"/>
    <property type="match status" value="1"/>
</dbReference>
<gene>
    <name evidence="5" type="ORF">E9228_003312</name>
</gene>
<comment type="caution">
    <text evidence="5">The sequence shown here is derived from an EMBL/GenBank/DDBJ whole genome shotgun (WGS) entry which is preliminary data.</text>
</comment>
<reference evidence="5 6" key="1">
    <citation type="submission" date="2020-03" db="EMBL/GenBank/DDBJ databases">
        <title>Above-ground endophytic microbial communities from plants in different locations in the United States.</title>
        <authorList>
            <person name="Frank C."/>
        </authorList>
    </citation>
    <scope>NUCLEOTIDE SEQUENCE [LARGE SCALE GENOMIC DNA]</scope>
    <source>
        <strain evidence="5 6">WW7</strain>
    </source>
</reference>
<dbReference type="SUPFAM" id="SSF47413">
    <property type="entry name" value="lambda repressor-like DNA-binding domains"/>
    <property type="match status" value="1"/>
</dbReference>
<dbReference type="InterPro" id="IPR028082">
    <property type="entry name" value="Peripla_BP_I"/>
</dbReference>
<dbReference type="EMBL" id="JAAOYO010000006">
    <property type="protein sequence ID" value="NII42638.1"/>
    <property type="molecule type" value="Genomic_DNA"/>
</dbReference>
<proteinExistence type="predicted"/>
<dbReference type="PANTHER" id="PTHR30146">
    <property type="entry name" value="LACI-RELATED TRANSCRIPTIONAL REPRESSOR"/>
    <property type="match status" value="1"/>
</dbReference>
<evidence type="ECO:0000256" key="1">
    <source>
        <dbReference type="ARBA" id="ARBA00023015"/>
    </source>
</evidence>
<dbReference type="InterPro" id="IPR046335">
    <property type="entry name" value="LacI/GalR-like_sensor"/>
</dbReference>
<dbReference type="RefSeq" id="WP_341849930.1">
    <property type="nucleotide sequence ID" value="NZ_JAAOYO010000006.1"/>
</dbReference>
<accession>A0ABX0TCM0</accession>
<dbReference type="Pfam" id="PF13377">
    <property type="entry name" value="Peripla_BP_3"/>
    <property type="match status" value="1"/>
</dbReference>
<dbReference type="Pfam" id="PF04229">
    <property type="entry name" value="GrpB"/>
    <property type="match status" value="1"/>
</dbReference>
<dbReference type="Gene3D" id="3.40.50.2300">
    <property type="match status" value="2"/>
</dbReference>
<evidence type="ECO:0000313" key="5">
    <source>
        <dbReference type="EMBL" id="NII42638.1"/>
    </source>
</evidence>
<keyword evidence="1" id="KW-0805">Transcription regulation</keyword>
<evidence type="ECO:0000313" key="6">
    <source>
        <dbReference type="Proteomes" id="UP001318300"/>
    </source>
</evidence>
<evidence type="ECO:0000259" key="4">
    <source>
        <dbReference type="PROSITE" id="PS50932"/>
    </source>
</evidence>
<keyword evidence="3" id="KW-0804">Transcription</keyword>
<dbReference type="SUPFAM" id="SSF81301">
    <property type="entry name" value="Nucleotidyltransferase"/>
    <property type="match status" value="1"/>
</dbReference>
<dbReference type="PANTHER" id="PTHR30146:SF153">
    <property type="entry name" value="LACTOSE OPERON REPRESSOR"/>
    <property type="match status" value="1"/>
</dbReference>
<evidence type="ECO:0000256" key="3">
    <source>
        <dbReference type="ARBA" id="ARBA00023163"/>
    </source>
</evidence>
<dbReference type="SUPFAM" id="SSF53822">
    <property type="entry name" value="Periplasmic binding protein-like I"/>
    <property type="match status" value="1"/>
</dbReference>
<keyword evidence="6" id="KW-1185">Reference proteome</keyword>
<organism evidence="5 6">
    <name type="scientific">Curtobacterium salicis</name>
    <dbReference type="NCBI Taxonomy" id="1779862"/>
    <lineage>
        <taxon>Bacteria</taxon>
        <taxon>Bacillati</taxon>
        <taxon>Actinomycetota</taxon>
        <taxon>Actinomycetes</taxon>
        <taxon>Micrococcales</taxon>
        <taxon>Microbacteriaceae</taxon>
        <taxon>Curtobacterium</taxon>
    </lineage>
</organism>
<dbReference type="PROSITE" id="PS50932">
    <property type="entry name" value="HTH_LACI_2"/>
    <property type="match status" value="1"/>
</dbReference>
<dbReference type="Pfam" id="PF00356">
    <property type="entry name" value="LacI"/>
    <property type="match status" value="1"/>
</dbReference>
<sequence>MTIGAAERSGSRPTLDAIARQASVSLATVSKVLNGRPGVSDPTRERVERLLAASGYAQRDTPPGPGSLVELVVEDLASEWSIEIVRGVEAVAREHGYALSLSALGPDHAVGEDWITGVLHRRPAAIVLQFSALTAGRRDQLRARGIPFTVVDPVGDPPADVPVVGATNTAGGAAATRHLLDLGHTRIAAIAGPLDMACAVDRLAGHRAALAAAGLEARSTSGTPVPPGTRDPSVVVARFSREDGERAARGLLAVDPRPTAIVTGNDLQALGVLDAARSLGFRVPEDLSVVGFDDVAPARWARPALTTIRQPLQEMAERATRMALRQHAGADGPAGGAPNGPVRVELATTLVVRDSTAAPGVGAGDEPPVRRDVTTVEIVGGPEALRVGLHEHDPAWAVTFAEHRERILRAVGPLDVRVEHIGSTSVPGLAAKPIVDLVVVVPDVTDECAYLEPLLGAGYELRVREPGHRLVRTPARDVHVHVYERGAAAIDDYLLLRERLRTDPDDRALYEQTKRALLGGTWDDMNDYADAKTDVIRAVMARARAAAASPV</sequence>
<keyword evidence="2" id="KW-0238">DNA-binding</keyword>
<dbReference type="InterPro" id="IPR010982">
    <property type="entry name" value="Lambda_DNA-bd_dom_sf"/>
</dbReference>
<dbReference type="Gene3D" id="3.30.460.10">
    <property type="entry name" value="Beta Polymerase, domain 2"/>
    <property type="match status" value="1"/>
</dbReference>
<dbReference type="InterPro" id="IPR007344">
    <property type="entry name" value="GrpB/CoaE"/>
</dbReference>
<dbReference type="Gene3D" id="1.10.260.40">
    <property type="entry name" value="lambda repressor-like DNA-binding domains"/>
    <property type="match status" value="1"/>
</dbReference>
<name>A0ABX0TCM0_9MICO</name>